<sequence length="175" mass="19065">MAARCRAGYPELGEPAEPSGEREPAKPRKRCFHRAHTQTRYSPGWPLPAACCANLRASAKAGAVGRHATTHVYQLQGLVLGLRPSINTAAKEEGNAVPLCRAKPTPNFINLQASSPPATCLKIPATKLSSVGFSRGYMDVISQQIGYRPLINQAIHHYRPELHVYSTSGHFCHTK</sequence>
<dbReference type="InParanoid" id="A0A341BPW9"/>
<feature type="region of interest" description="Disordered" evidence="1">
    <location>
        <begin position="1"/>
        <end position="29"/>
    </location>
</feature>
<dbReference type="Pfam" id="PF15836">
    <property type="entry name" value="SSTK-IP"/>
    <property type="match status" value="1"/>
</dbReference>
<dbReference type="GO" id="GO:0005737">
    <property type="term" value="C:cytoplasm"/>
    <property type="evidence" value="ECO:0007669"/>
    <property type="project" value="TreeGrafter"/>
</dbReference>
<dbReference type="STRING" id="1706337.A0A341BPW9"/>
<evidence type="ECO:0000313" key="3">
    <source>
        <dbReference type="RefSeq" id="XP_024603853.1"/>
    </source>
</evidence>
<dbReference type="AlphaFoldDB" id="A0A341BPW9"/>
<accession>A0A341BPW9</accession>
<dbReference type="RefSeq" id="XP_024603853.1">
    <property type="nucleotide sequence ID" value="XM_024748085.1"/>
</dbReference>
<evidence type="ECO:0000256" key="1">
    <source>
        <dbReference type="SAM" id="MobiDB-lite"/>
    </source>
</evidence>
<protein>
    <submittedName>
        <fullName evidence="3">TSSK6-activating co-chaperone protein</fullName>
    </submittedName>
</protein>
<keyword evidence="2" id="KW-1185">Reference proteome</keyword>
<organism evidence="2 3">
    <name type="scientific">Neophocaena asiaeorientalis asiaeorientalis</name>
    <name type="common">Yangtze finless porpoise</name>
    <name type="synonym">Neophocaena phocaenoides subsp. asiaeorientalis</name>
    <dbReference type="NCBI Taxonomy" id="1706337"/>
    <lineage>
        <taxon>Eukaryota</taxon>
        <taxon>Metazoa</taxon>
        <taxon>Chordata</taxon>
        <taxon>Craniata</taxon>
        <taxon>Vertebrata</taxon>
        <taxon>Euteleostomi</taxon>
        <taxon>Mammalia</taxon>
        <taxon>Eutheria</taxon>
        <taxon>Laurasiatheria</taxon>
        <taxon>Artiodactyla</taxon>
        <taxon>Whippomorpha</taxon>
        <taxon>Cetacea</taxon>
        <taxon>Odontoceti</taxon>
        <taxon>Phocoenidae</taxon>
        <taxon>Neophocaena</taxon>
    </lineage>
</organism>
<proteinExistence type="predicted"/>
<name>A0A341BPW9_NEOAA</name>
<dbReference type="InterPro" id="IPR031679">
    <property type="entry name" value="SSTK-IP"/>
</dbReference>
<dbReference type="CTD" id="128229"/>
<gene>
    <name evidence="3" type="primary">TSACC</name>
</gene>
<dbReference type="PANTHER" id="PTHR37368:SF1">
    <property type="entry name" value="TSSK6-ACTIVATING CO-CHAPERONE PROTEIN"/>
    <property type="match status" value="1"/>
</dbReference>
<evidence type="ECO:0000313" key="2">
    <source>
        <dbReference type="Proteomes" id="UP000252040"/>
    </source>
</evidence>
<dbReference type="GeneID" id="112401699"/>
<dbReference type="KEGG" id="nasi:112401699"/>
<dbReference type="GO" id="GO:0051087">
    <property type="term" value="F:protein-folding chaperone binding"/>
    <property type="evidence" value="ECO:0007669"/>
    <property type="project" value="InterPro"/>
</dbReference>
<dbReference type="PANTHER" id="PTHR37368">
    <property type="entry name" value="TSSK6-ACTIVATING CO-CHAPERONE PROTEIN"/>
    <property type="match status" value="1"/>
</dbReference>
<reference evidence="3" key="1">
    <citation type="submission" date="2025-08" db="UniProtKB">
        <authorList>
            <consortium name="RefSeq"/>
        </authorList>
    </citation>
    <scope>IDENTIFICATION</scope>
    <source>
        <tissue evidence="3">Meat</tissue>
    </source>
</reference>
<dbReference type="Proteomes" id="UP000252040">
    <property type="component" value="Unplaced"/>
</dbReference>